<keyword evidence="1" id="KW-0812">Transmembrane</keyword>
<feature type="transmembrane region" description="Helical" evidence="1">
    <location>
        <begin position="7"/>
        <end position="26"/>
    </location>
</feature>
<dbReference type="EMBL" id="JAOQIO010000049">
    <property type="protein sequence ID" value="MCU6793386.1"/>
    <property type="molecule type" value="Genomic_DNA"/>
</dbReference>
<feature type="transmembrane region" description="Helical" evidence="1">
    <location>
        <begin position="42"/>
        <end position="61"/>
    </location>
</feature>
<feature type="transmembrane region" description="Helical" evidence="1">
    <location>
        <begin position="104"/>
        <end position="127"/>
    </location>
</feature>
<protein>
    <submittedName>
        <fullName evidence="2">Uncharacterized protein</fullName>
    </submittedName>
</protein>
<keyword evidence="1" id="KW-1133">Transmembrane helix</keyword>
<dbReference type="RefSeq" id="WP_262684686.1">
    <property type="nucleotide sequence ID" value="NZ_JAOQIO010000049.1"/>
</dbReference>
<sequence length="135" mass="15612">MKNIIFSFLYYIALGIALFIVLYLYSDDYNLPWSTHDEGLKYLHFLLTEPFPLAISLFSTFGISDIRWSKVRLVRQLLILFVFLATTVYMMADGGYLGHTKLLIGFILALTISGITVLLPFVEMYLVKRHSRTNF</sequence>
<reference evidence="2 3" key="1">
    <citation type="submission" date="2022-09" db="EMBL/GenBank/DDBJ databases">
        <authorList>
            <person name="Han X.L."/>
            <person name="Wang Q."/>
            <person name="Lu T."/>
        </authorList>
    </citation>
    <scope>NUCLEOTIDE SEQUENCE [LARGE SCALE GENOMIC DNA]</scope>
    <source>
        <strain evidence="2 3">WQ 127069</strain>
    </source>
</reference>
<organism evidence="2 3">
    <name type="scientific">Paenibacillus baimaensis</name>
    <dbReference type="NCBI Taxonomy" id="2982185"/>
    <lineage>
        <taxon>Bacteria</taxon>
        <taxon>Bacillati</taxon>
        <taxon>Bacillota</taxon>
        <taxon>Bacilli</taxon>
        <taxon>Bacillales</taxon>
        <taxon>Paenibacillaceae</taxon>
        <taxon>Paenibacillus</taxon>
    </lineage>
</organism>
<comment type="caution">
    <text evidence="2">The sequence shown here is derived from an EMBL/GenBank/DDBJ whole genome shotgun (WGS) entry which is preliminary data.</text>
</comment>
<proteinExistence type="predicted"/>
<evidence type="ECO:0000313" key="3">
    <source>
        <dbReference type="Proteomes" id="UP001652445"/>
    </source>
</evidence>
<gene>
    <name evidence="2" type="ORF">OB236_14865</name>
</gene>
<accession>A0ABT2UGX0</accession>
<feature type="transmembrane region" description="Helical" evidence="1">
    <location>
        <begin position="73"/>
        <end position="92"/>
    </location>
</feature>
<evidence type="ECO:0000256" key="1">
    <source>
        <dbReference type="SAM" id="Phobius"/>
    </source>
</evidence>
<dbReference type="Proteomes" id="UP001652445">
    <property type="component" value="Unassembled WGS sequence"/>
</dbReference>
<keyword evidence="1" id="KW-0472">Membrane</keyword>
<keyword evidence="3" id="KW-1185">Reference proteome</keyword>
<name>A0ABT2UGX0_9BACL</name>
<evidence type="ECO:0000313" key="2">
    <source>
        <dbReference type="EMBL" id="MCU6793386.1"/>
    </source>
</evidence>